<feature type="compositionally biased region" description="Basic and acidic residues" evidence="1">
    <location>
        <begin position="19"/>
        <end position="29"/>
    </location>
</feature>
<evidence type="ECO:0000313" key="3">
    <source>
        <dbReference type="Proteomes" id="UP000029665"/>
    </source>
</evidence>
<evidence type="ECO:0000256" key="1">
    <source>
        <dbReference type="SAM" id="MobiDB-lite"/>
    </source>
</evidence>
<feature type="compositionally biased region" description="Polar residues" evidence="1">
    <location>
        <begin position="224"/>
        <end position="233"/>
    </location>
</feature>
<protein>
    <submittedName>
        <fullName evidence="2">Uncharacterized protein</fullName>
    </submittedName>
</protein>
<dbReference type="OMA" id="IQATHEW"/>
<name>A0A060S9R1_PYCCI</name>
<feature type="region of interest" description="Disordered" evidence="1">
    <location>
        <begin position="251"/>
        <end position="283"/>
    </location>
</feature>
<feature type="compositionally biased region" description="Polar residues" evidence="1">
    <location>
        <begin position="64"/>
        <end position="80"/>
    </location>
</feature>
<dbReference type="STRING" id="5643.A0A060S9R1"/>
<reference evidence="2" key="1">
    <citation type="submission" date="2014-01" db="EMBL/GenBank/DDBJ databases">
        <title>The genome of the white-rot fungus Pycnoporus cinnabarinus: a basidiomycete model with a versatile arsenal for lignocellulosic biomass breakdown.</title>
        <authorList>
            <person name="Levasseur A."/>
            <person name="Lomascolo A."/>
            <person name="Ruiz-Duenas F.J."/>
            <person name="Uzan E."/>
            <person name="Piumi F."/>
            <person name="Kues U."/>
            <person name="Ram A.F.J."/>
            <person name="Murat C."/>
            <person name="Haon M."/>
            <person name="Benoit I."/>
            <person name="Arfi Y."/>
            <person name="Chevret D."/>
            <person name="Drula E."/>
            <person name="Kwon M.J."/>
            <person name="Gouret P."/>
            <person name="Lesage-Meessen L."/>
            <person name="Lombard V."/>
            <person name="Mariette J."/>
            <person name="Noirot C."/>
            <person name="Park J."/>
            <person name="Patyshakuliyeva A."/>
            <person name="Wieneger R.A.B."/>
            <person name="Wosten H.A.B."/>
            <person name="Martin F."/>
            <person name="Coutinho P.M."/>
            <person name="de Vries R."/>
            <person name="Martinez A.T."/>
            <person name="Klopp C."/>
            <person name="Pontarotti P."/>
            <person name="Henrissat B."/>
            <person name="Record E."/>
        </authorList>
    </citation>
    <scope>NUCLEOTIDE SEQUENCE [LARGE SCALE GENOMIC DNA]</scope>
    <source>
        <strain evidence="2">BRFM137</strain>
    </source>
</reference>
<gene>
    <name evidence="2" type="ORF">BN946_scf184863.g23</name>
</gene>
<dbReference type="OrthoDB" id="3058872at2759"/>
<dbReference type="HOGENOM" id="CLU_089716_0_0_1"/>
<feature type="region of interest" description="Disordered" evidence="1">
    <location>
        <begin position="222"/>
        <end position="241"/>
    </location>
</feature>
<accession>A0A060S9R1</accession>
<comment type="caution">
    <text evidence="2">The sequence shown here is derived from an EMBL/GenBank/DDBJ whole genome shotgun (WGS) entry which is preliminary data.</text>
</comment>
<dbReference type="EMBL" id="CCBP010000099">
    <property type="protein sequence ID" value="CDO71227.1"/>
    <property type="molecule type" value="Genomic_DNA"/>
</dbReference>
<dbReference type="AlphaFoldDB" id="A0A060S9R1"/>
<sequence>MLPQVSSTVPLDRTTSKTSIKDKDKEKRKGFFGISLFRSRSSPPKPREVEPSPSTAVREKRQRNVSQPSQPVSYVQTSSVGVKPATGTPAPHVAVTAAVSIPASSQPTPQHQPQSQLPAPHRPQQQPHPQAQSHPQHQQASQTQPQYQHQPSSQHQHRPQHQRGNNSLQVPIAAPKPIAASGERSPTGKMYTPFRLLSKKRRTVSAASVEAVEGTVLTAMLTGGDSTRSSTVGRPSPPLRDPLAAAYEWRNREEHDQQLRGTGRRRRPGVTFDVEEEVPEDGRAPVQKSFRVLVEESQTTLVPAQPSRHATA</sequence>
<proteinExistence type="predicted"/>
<keyword evidence="3" id="KW-1185">Reference proteome</keyword>
<dbReference type="Proteomes" id="UP000029665">
    <property type="component" value="Unassembled WGS sequence"/>
</dbReference>
<feature type="compositionally biased region" description="Low complexity" evidence="1">
    <location>
        <begin position="84"/>
        <end position="154"/>
    </location>
</feature>
<evidence type="ECO:0000313" key="2">
    <source>
        <dbReference type="EMBL" id="CDO71227.1"/>
    </source>
</evidence>
<organism evidence="2 3">
    <name type="scientific">Pycnoporus cinnabarinus</name>
    <name type="common">Cinnabar-red polypore</name>
    <name type="synonym">Trametes cinnabarina</name>
    <dbReference type="NCBI Taxonomy" id="5643"/>
    <lineage>
        <taxon>Eukaryota</taxon>
        <taxon>Fungi</taxon>
        <taxon>Dikarya</taxon>
        <taxon>Basidiomycota</taxon>
        <taxon>Agaricomycotina</taxon>
        <taxon>Agaricomycetes</taxon>
        <taxon>Polyporales</taxon>
        <taxon>Polyporaceae</taxon>
        <taxon>Trametes</taxon>
    </lineage>
</organism>
<feature type="region of interest" description="Disordered" evidence="1">
    <location>
        <begin position="1"/>
        <end position="194"/>
    </location>
</feature>